<proteinExistence type="predicted"/>
<evidence type="ECO:0000313" key="1">
    <source>
        <dbReference type="EMBL" id="CAP86254.1"/>
    </source>
</evidence>
<dbReference type="Proteomes" id="UP000000724">
    <property type="component" value="Contig Pc00c20"/>
</dbReference>
<keyword evidence="2" id="KW-1185">Reference proteome</keyword>
<dbReference type="HOGENOM" id="CLU_1107434_0_0_1"/>
<protein>
    <submittedName>
        <fullName evidence="1">Uncharacterized protein</fullName>
    </submittedName>
</protein>
<organism evidence="1 2">
    <name type="scientific">Penicillium rubens (strain ATCC 28089 / DSM 1075 / NRRL 1951 / Wisconsin 54-1255)</name>
    <name type="common">Penicillium chrysogenum</name>
    <dbReference type="NCBI Taxonomy" id="500485"/>
    <lineage>
        <taxon>Eukaryota</taxon>
        <taxon>Fungi</taxon>
        <taxon>Dikarya</taxon>
        <taxon>Ascomycota</taxon>
        <taxon>Pezizomycotina</taxon>
        <taxon>Eurotiomycetes</taxon>
        <taxon>Eurotiomycetidae</taxon>
        <taxon>Eurotiales</taxon>
        <taxon>Aspergillaceae</taxon>
        <taxon>Penicillium</taxon>
        <taxon>Penicillium chrysogenum species complex</taxon>
    </lineage>
</organism>
<gene>
    <name evidence="1" type="ORF">Pc20g09250</name>
    <name evidence="1" type="ORF">PCH_Pc20g09250</name>
</gene>
<reference evidence="1 2" key="1">
    <citation type="journal article" date="2008" name="Nat. Biotechnol.">
        <title>Genome sequencing and analysis of the filamentous fungus Penicillium chrysogenum.</title>
        <authorList>
            <person name="van den Berg M.A."/>
            <person name="Albang R."/>
            <person name="Albermann K."/>
            <person name="Badger J.H."/>
            <person name="Daran J.-M."/>
            <person name="Driessen A.J.M."/>
            <person name="Garcia-Estrada C."/>
            <person name="Fedorova N.D."/>
            <person name="Harris D.M."/>
            <person name="Heijne W.H.M."/>
            <person name="Joardar V.S."/>
            <person name="Kiel J.A.K.W."/>
            <person name="Kovalchuk A."/>
            <person name="Martin J.F."/>
            <person name="Nierman W.C."/>
            <person name="Nijland J.G."/>
            <person name="Pronk J.T."/>
            <person name="Roubos J.A."/>
            <person name="van der Klei I.J."/>
            <person name="van Peij N.N.M.E."/>
            <person name="Veenhuis M."/>
            <person name="von Doehren H."/>
            <person name="Wagner C."/>
            <person name="Wortman J.R."/>
            <person name="Bovenberg R.A.L."/>
        </authorList>
    </citation>
    <scope>NUCLEOTIDE SEQUENCE [LARGE SCALE GENOMIC DNA]</scope>
    <source>
        <strain evidence="2">ATCC 28089 / DSM 1075 / NRRL 1951 / Wisconsin 54-1255</strain>
    </source>
</reference>
<sequence>MEAGERWWEELPGEGRRCGEERESRKARELQDAFEQFWGWYLDNGVLHNVGARMHDANTEYQLSTRKRYGGEIVERLIFSTQSAGTTVNLCVSPLIPRQVDSVKHTAAGRVNRRLSLLCAFTITVYLDNTGQEQRLAIDMRESMAYDSAPCEECQETSCIDIRGMGTCRRAYSFNNTDSLVQSLCVRVEYRCNHGLQAQVSLRKQSQFAKAIEVHISQDRGHPGSSLEFATLYLNVILTILTRGVYVLMTM</sequence>
<dbReference type="AlphaFoldDB" id="B6HF84"/>
<dbReference type="VEuPathDB" id="FungiDB:PCH_Pc20g09250"/>
<accession>B6HF84</accession>
<dbReference type="EMBL" id="AM920435">
    <property type="protein sequence ID" value="CAP86254.1"/>
    <property type="molecule type" value="Genomic_DNA"/>
</dbReference>
<name>B6HF84_PENRW</name>
<evidence type="ECO:0000313" key="2">
    <source>
        <dbReference type="Proteomes" id="UP000000724"/>
    </source>
</evidence>